<proteinExistence type="predicted"/>
<evidence type="ECO:0000313" key="4">
    <source>
        <dbReference type="Proteomes" id="UP000230292"/>
    </source>
</evidence>
<dbReference type="Pfam" id="PF20990">
    <property type="entry name" value="DUF2207_C"/>
    <property type="match status" value="1"/>
</dbReference>
<sequence>MMRLIKQFKPFKQGKGIRLRQSKAPVGVSWLLIAVVFLLGPMKVSAQPAWTASEWSVDYSVLEDGELRVQQHIILNDQENIEENRVLQLPLLRPFQVGYGPASINYVRISDAAGQVLPPDKYSIESSFDRLIVVIDIAPADRTEWLVDYMIGGAVMTDNNLDQLELVVLPVATAVHINIMDVTFSLPETVKSEDIVAALSYGTQSDRVVISPNKLEATKIQFALKNIGGEKGVWANLTWPVGAVAATPSTTSFQIWQKLRPYYYGTPIIFAIYLIYTFLRYGRDPKVKDLGGLHNRPPEGLSPAHLGTLIHERVRITFLIAMVVDLAQRGYIRIIEEERRSALSKKDYTFVKQREFIDDASLAAVEMFFLKSLFSVGILPGSGRRTDRVKASTLKNHFATRIRKMRVMIMNDLIVERYFREHSESVRQRYIIIATAIALLALPISLFAGIIYHNVYAGIPIMIIAGLFFFFSPLMPQKTKKGALVHEWAEQFKRYLQHADRHSPDGLSADIFSRYLPYAMIFGVERAWSSVFEKRLNKPPQWFVPSGSFVTFSATALSHSLRSSFAHAASQNLLAAPGQGSHLGKNTE</sequence>
<gene>
    <name evidence="3" type="ORF">COW24_02690</name>
</gene>
<dbReference type="Proteomes" id="UP000230292">
    <property type="component" value="Unassembled WGS sequence"/>
</dbReference>
<evidence type="ECO:0000313" key="3">
    <source>
        <dbReference type="EMBL" id="PIW36958.1"/>
    </source>
</evidence>
<evidence type="ECO:0000259" key="2">
    <source>
        <dbReference type="Pfam" id="PF20990"/>
    </source>
</evidence>
<feature type="transmembrane region" description="Helical" evidence="1">
    <location>
        <begin position="262"/>
        <end position="279"/>
    </location>
</feature>
<name>A0A2M7H401_9BACT</name>
<protein>
    <recommendedName>
        <fullName evidence="2">Predicted membrane protein YciQ-like C-terminal domain-containing protein</fullName>
    </recommendedName>
</protein>
<dbReference type="AlphaFoldDB" id="A0A2M7H401"/>
<feature type="domain" description="Predicted membrane protein YciQ-like C-terminal" evidence="2">
    <location>
        <begin position="294"/>
        <end position="531"/>
    </location>
</feature>
<organism evidence="3 4">
    <name type="scientific">Candidatus Kerfeldbacteria bacterium CG15_BIG_FIL_POST_REV_8_21_14_020_45_12</name>
    <dbReference type="NCBI Taxonomy" id="2014247"/>
    <lineage>
        <taxon>Bacteria</taxon>
        <taxon>Candidatus Kerfeldiibacteriota</taxon>
    </lineage>
</organism>
<evidence type="ECO:0000256" key="1">
    <source>
        <dbReference type="SAM" id="Phobius"/>
    </source>
</evidence>
<dbReference type="EMBL" id="PFGC01000035">
    <property type="protein sequence ID" value="PIW36958.1"/>
    <property type="molecule type" value="Genomic_DNA"/>
</dbReference>
<keyword evidence="1" id="KW-1133">Transmembrane helix</keyword>
<comment type="caution">
    <text evidence="3">The sequence shown here is derived from an EMBL/GenBank/DDBJ whole genome shotgun (WGS) entry which is preliminary data.</text>
</comment>
<accession>A0A2M7H401</accession>
<feature type="transmembrane region" description="Helical" evidence="1">
    <location>
        <begin position="457"/>
        <end position="475"/>
    </location>
</feature>
<keyword evidence="1" id="KW-0812">Transmembrane</keyword>
<reference evidence="3 4" key="1">
    <citation type="submission" date="2017-09" db="EMBL/GenBank/DDBJ databases">
        <title>Depth-based differentiation of microbial function through sediment-hosted aquifers and enrichment of novel symbionts in the deep terrestrial subsurface.</title>
        <authorList>
            <person name="Probst A.J."/>
            <person name="Ladd B."/>
            <person name="Jarett J.K."/>
            <person name="Geller-Mcgrath D.E."/>
            <person name="Sieber C.M."/>
            <person name="Emerson J.B."/>
            <person name="Anantharaman K."/>
            <person name="Thomas B.C."/>
            <person name="Malmstrom R."/>
            <person name="Stieglmeier M."/>
            <person name="Klingl A."/>
            <person name="Woyke T."/>
            <person name="Ryan C.M."/>
            <person name="Banfield J.F."/>
        </authorList>
    </citation>
    <scope>NUCLEOTIDE SEQUENCE [LARGE SCALE GENOMIC DNA]</scope>
    <source>
        <strain evidence="3">CG15_BIG_FIL_POST_REV_8_21_14_020_45_12</strain>
    </source>
</reference>
<feature type="transmembrane region" description="Helical" evidence="1">
    <location>
        <begin position="430"/>
        <end position="451"/>
    </location>
</feature>
<keyword evidence="1" id="KW-0472">Membrane</keyword>
<dbReference type="InterPro" id="IPR048389">
    <property type="entry name" value="YciQ-like_C"/>
</dbReference>